<name>A0A366KNH7_9SPHI</name>
<accession>A0A366KNH7</accession>
<evidence type="ECO:0000256" key="1">
    <source>
        <dbReference type="ARBA" id="ARBA00022649"/>
    </source>
</evidence>
<dbReference type="PANTHER" id="PTHR40588:SF1">
    <property type="entry name" value="MRNA INTERFERASE TOXIN YAFQ"/>
    <property type="match status" value="1"/>
</dbReference>
<dbReference type="InterPro" id="IPR004386">
    <property type="entry name" value="Toxin_YafQ-like"/>
</dbReference>
<dbReference type="GO" id="GO:0006402">
    <property type="term" value="P:mRNA catabolic process"/>
    <property type="evidence" value="ECO:0007669"/>
    <property type="project" value="TreeGrafter"/>
</dbReference>
<sequence length="93" mass="10781">MYQIVASNKFLKDLKLLKKRSLKDFALLQDIVTILTEKGHLGLSKKHHPHKLTGNFSGYWECHVKPDLLLIWDENDAIKLIELIRTGTHSDLF</sequence>
<protein>
    <submittedName>
        <fullName evidence="3">Type II toxin-antitoxin system mRNA interferase toxin, RelE/StbE family</fullName>
    </submittedName>
</protein>
<dbReference type="GO" id="GO:0006415">
    <property type="term" value="P:translational termination"/>
    <property type="evidence" value="ECO:0007669"/>
    <property type="project" value="TreeGrafter"/>
</dbReference>
<dbReference type="Pfam" id="PF15738">
    <property type="entry name" value="YafQ_toxin"/>
    <property type="match status" value="1"/>
</dbReference>
<evidence type="ECO:0000256" key="2">
    <source>
        <dbReference type="PIRSR" id="PIRSR006156-1"/>
    </source>
</evidence>
<comment type="caution">
    <text evidence="3">The sequence shown here is derived from an EMBL/GenBank/DDBJ whole genome shotgun (WGS) entry which is preliminary data.</text>
</comment>
<dbReference type="EMBL" id="QNQU01000024">
    <property type="protein sequence ID" value="RBQ03185.1"/>
    <property type="molecule type" value="Genomic_DNA"/>
</dbReference>
<reference evidence="3 4" key="1">
    <citation type="submission" date="2018-07" db="EMBL/GenBank/DDBJ databases">
        <title>A draft genome of a endophytic bacteria, a new species of Pedobacter.</title>
        <authorList>
            <person name="Zhang Z.D."/>
            <person name="Chen Z.J."/>
        </authorList>
    </citation>
    <scope>NUCLEOTIDE SEQUENCE [LARGE SCALE GENOMIC DNA]</scope>
    <source>
        <strain evidence="3 4">RS10</strain>
    </source>
</reference>
<dbReference type="Proteomes" id="UP000252081">
    <property type="component" value="Unassembled WGS sequence"/>
</dbReference>
<gene>
    <name evidence="3" type="ORF">DRW42_22575</name>
</gene>
<dbReference type="PIRSF" id="PIRSF006156">
    <property type="entry name" value="YafQ"/>
    <property type="match status" value="1"/>
</dbReference>
<keyword evidence="1" id="KW-1277">Toxin-antitoxin system</keyword>
<dbReference type="PANTHER" id="PTHR40588">
    <property type="entry name" value="MRNA INTERFERASE TOXIN YAFQ"/>
    <property type="match status" value="1"/>
</dbReference>
<dbReference type="GO" id="GO:0004521">
    <property type="term" value="F:RNA endonuclease activity"/>
    <property type="evidence" value="ECO:0007669"/>
    <property type="project" value="TreeGrafter"/>
</dbReference>
<dbReference type="SUPFAM" id="SSF143011">
    <property type="entry name" value="RelE-like"/>
    <property type="match status" value="1"/>
</dbReference>
<dbReference type="AlphaFoldDB" id="A0A366KNH7"/>
<organism evidence="3 4">
    <name type="scientific">Pedobacter miscanthi</name>
    <dbReference type="NCBI Taxonomy" id="2259170"/>
    <lineage>
        <taxon>Bacteria</taxon>
        <taxon>Pseudomonadati</taxon>
        <taxon>Bacteroidota</taxon>
        <taxon>Sphingobacteriia</taxon>
        <taxon>Sphingobacteriales</taxon>
        <taxon>Sphingobacteriaceae</taxon>
        <taxon>Pedobacter</taxon>
    </lineage>
</organism>
<feature type="active site" description="Proton donor" evidence="2">
    <location>
        <position position="89"/>
    </location>
</feature>
<dbReference type="InterPro" id="IPR007712">
    <property type="entry name" value="RelE/ParE_toxin"/>
</dbReference>
<keyword evidence="4" id="KW-1185">Reference proteome</keyword>
<dbReference type="NCBIfam" id="TIGR02385">
    <property type="entry name" value="RelE_StbE"/>
    <property type="match status" value="1"/>
</dbReference>
<dbReference type="RefSeq" id="WP_113951141.1">
    <property type="nucleotide sequence ID" value="NZ_QNQU01000024.1"/>
</dbReference>
<evidence type="ECO:0000313" key="3">
    <source>
        <dbReference type="EMBL" id="RBQ03185.1"/>
    </source>
</evidence>
<dbReference type="InterPro" id="IPR035093">
    <property type="entry name" value="RelE/ParE_toxin_dom_sf"/>
</dbReference>
<proteinExistence type="predicted"/>
<dbReference type="Gene3D" id="3.30.2310.20">
    <property type="entry name" value="RelE-like"/>
    <property type="match status" value="1"/>
</dbReference>
<evidence type="ECO:0000313" key="4">
    <source>
        <dbReference type="Proteomes" id="UP000252081"/>
    </source>
</evidence>
<dbReference type="OrthoDB" id="7030467at2"/>